<organism evidence="3 4">
    <name type="scientific">Methanolacinia petrolearia (strain DSM 11571 / OCM 486 / SEBR 4847)</name>
    <name type="common">Methanoplanus petrolearius</name>
    <dbReference type="NCBI Taxonomy" id="679926"/>
    <lineage>
        <taxon>Archaea</taxon>
        <taxon>Methanobacteriati</taxon>
        <taxon>Methanobacteriota</taxon>
        <taxon>Stenosarchaea group</taxon>
        <taxon>Methanomicrobia</taxon>
        <taxon>Methanomicrobiales</taxon>
        <taxon>Methanomicrobiaceae</taxon>
        <taxon>Methanolacinia</taxon>
    </lineage>
</organism>
<feature type="compositionally biased region" description="Acidic residues" evidence="1">
    <location>
        <begin position="249"/>
        <end position="268"/>
    </location>
</feature>
<dbReference type="RefSeq" id="WP_013329987.1">
    <property type="nucleotide sequence ID" value="NC_014507.1"/>
</dbReference>
<keyword evidence="2" id="KW-1133">Transmembrane helix</keyword>
<reference evidence="3 4" key="1">
    <citation type="journal article" date="2010" name="Stand. Genomic Sci.">
        <title>Complete genome sequence of Methanoplanus petrolearius type strain (SEBR 4847).</title>
        <authorList>
            <person name="Brambilla E."/>
            <person name="Djao O.D."/>
            <person name="Daligault H."/>
            <person name="Lapidus A."/>
            <person name="Lucas S."/>
            <person name="Hammon N."/>
            <person name="Nolan M."/>
            <person name="Tice H."/>
            <person name="Cheng J.F."/>
            <person name="Han C."/>
            <person name="Tapia R."/>
            <person name="Goodwin L."/>
            <person name="Pitluck S."/>
            <person name="Liolios K."/>
            <person name="Ivanova N."/>
            <person name="Mavromatis K."/>
            <person name="Mikhailova N."/>
            <person name="Pati A."/>
            <person name="Chen A."/>
            <person name="Palaniappan K."/>
            <person name="Land M."/>
            <person name="Hauser L."/>
            <person name="Chang Y.J."/>
            <person name="Jeffries C.D."/>
            <person name="Rohde M."/>
            <person name="Spring S."/>
            <person name="Sikorski J."/>
            <person name="Goker M."/>
            <person name="Woyke T."/>
            <person name="Bristow J."/>
            <person name="Eisen J.A."/>
            <person name="Markowitz V."/>
            <person name="Hugenholtz P."/>
            <person name="Kyrpides N.C."/>
            <person name="Klenk H.P."/>
        </authorList>
    </citation>
    <scope>NUCLEOTIDE SEQUENCE [LARGE SCALE GENOMIC DNA]</scope>
    <source>
        <strain evidence="4">DSM 11571 / OCM 486 / SEBR 4847</strain>
    </source>
</reference>
<feature type="transmembrane region" description="Helical" evidence="2">
    <location>
        <begin position="33"/>
        <end position="52"/>
    </location>
</feature>
<dbReference type="eggNOG" id="arCOG09476">
    <property type="taxonomic scope" value="Archaea"/>
</dbReference>
<dbReference type="OrthoDB" id="112319at2157"/>
<sequence>MVSMNDSTRRLIMMLTIIFAGTAVTFLELSPILVFLISIIIGVVMLFGLNILSFEELKEDILSFRERLNQPISLKKSKADKKTGDLKTTPNEKKETDSKSNKDKKKREIPFSGLIEKLPFKKEKKEKSQGTPEKPSLFSGLFSKIKSKDGKDDKTKKIDELLDKTINEPIVGPGKTEDSAVAAAEVGEEDFSDFDDLDLGLEDEDSDFDFESAGEIEEPKGNGASAAAGMEEEIPDSAIAEILAKEGIEFDLESDEEFPELSGDEDSAEPGQESSRKGLSDLDELDSDVSGLDLEDEELDEFDQIDLDEIEPEEELDLEEEEDDSIEIGDSEEETQEVVVAPPEESDDLFAAPPKEWSQTKQGTGSEEIPVDEPLSLSFGSGGGGLDDDDLFAMLKADTKKAVVVQELSLVRDLKDTNVNSTELVDELQSVLYGLGVKVEKIDGEGNAKPEHINEDESGV</sequence>
<dbReference type="GeneID" id="9744543"/>
<evidence type="ECO:0000256" key="1">
    <source>
        <dbReference type="SAM" id="MobiDB-lite"/>
    </source>
</evidence>
<keyword evidence="4" id="KW-1185">Reference proteome</keyword>
<feature type="compositionally biased region" description="Basic and acidic residues" evidence="1">
    <location>
        <begin position="80"/>
        <end position="106"/>
    </location>
</feature>
<accession>E1RJS6</accession>
<dbReference type="HOGENOM" id="CLU_593993_0_0_2"/>
<name>E1RJS6_METP4</name>
<dbReference type="EMBL" id="CP002117">
    <property type="protein sequence ID" value="ADN36810.1"/>
    <property type="molecule type" value="Genomic_DNA"/>
</dbReference>
<feature type="compositionally biased region" description="Acidic residues" evidence="1">
    <location>
        <begin position="281"/>
        <end position="336"/>
    </location>
</feature>
<proteinExistence type="predicted"/>
<gene>
    <name evidence="3" type="ordered locus">Mpet_2062</name>
</gene>
<protein>
    <submittedName>
        <fullName evidence="3">Uncharacterized protein</fullName>
    </submittedName>
</protein>
<evidence type="ECO:0000313" key="3">
    <source>
        <dbReference type="EMBL" id="ADN36810.1"/>
    </source>
</evidence>
<feature type="transmembrane region" description="Helical" evidence="2">
    <location>
        <begin position="12"/>
        <end position="27"/>
    </location>
</feature>
<dbReference type="STRING" id="679926.Mpet_2062"/>
<evidence type="ECO:0000256" key="2">
    <source>
        <dbReference type="SAM" id="Phobius"/>
    </source>
</evidence>
<feature type="region of interest" description="Disordered" evidence="1">
    <location>
        <begin position="168"/>
        <end position="383"/>
    </location>
</feature>
<keyword evidence="2" id="KW-0472">Membrane</keyword>
<dbReference type="Proteomes" id="UP000006565">
    <property type="component" value="Chromosome"/>
</dbReference>
<dbReference type="AlphaFoldDB" id="E1RJS6"/>
<dbReference type="KEGG" id="mpi:Mpet_2062"/>
<feature type="compositionally biased region" description="Acidic residues" evidence="1">
    <location>
        <begin position="186"/>
        <end position="216"/>
    </location>
</feature>
<feature type="region of interest" description="Disordered" evidence="1">
    <location>
        <begin position="79"/>
        <end position="106"/>
    </location>
</feature>
<keyword evidence="2" id="KW-0812">Transmembrane</keyword>
<evidence type="ECO:0000313" key="4">
    <source>
        <dbReference type="Proteomes" id="UP000006565"/>
    </source>
</evidence>